<dbReference type="Proteomes" id="UP001282288">
    <property type="component" value="Unassembled WGS sequence"/>
</dbReference>
<evidence type="ECO:0000313" key="1">
    <source>
        <dbReference type="EMBL" id="MDX2966837.1"/>
    </source>
</evidence>
<dbReference type="EMBL" id="JARAWP010000057">
    <property type="protein sequence ID" value="MDX3025855.1"/>
    <property type="molecule type" value="Genomic_DNA"/>
</dbReference>
<dbReference type="Gene3D" id="3.30.470.20">
    <property type="entry name" value="ATP-grasp fold, B domain"/>
    <property type="match status" value="1"/>
</dbReference>
<dbReference type="RefSeq" id="WP_010358129.1">
    <property type="nucleotide sequence ID" value="NZ_CP122369.1"/>
</dbReference>
<comment type="caution">
    <text evidence="1">The sequence shown here is derived from an EMBL/GenBank/DDBJ whole genome shotgun (WGS) entry which is preliminary data.</text>
</comment>
<keyword evidence="3" id="KW-1185">Reference proteome</keyword>
<evidence type="ECO:0000313" key="4">
    <source>
        <dbReference type="Proteomes" id="UP001282288"/>
    </source>
</evidence>
<organism evidence="1 4">
    <name type="scientific">Streptomyces acidiscabies</name>
    <dbReference type="NCBI Taxonomy" id="42234"/>
    <lineage>
        <taxon>Bacteria</taxon>
        <taxon>Bacillati</taxon>
        <taxon>Actinomycetota</taxon>
        <taxon>Actinomycetes</taxon>
        <taxon>Kitasatosporales</taxon>
        <taxon>Streptomycetaceae</taxon>
        <taxon>Streptomyces</taxon>
    </lineage>
</organism>
<dbReference type="GeneID" id="69810683"/>
<reference evidence="1 3" key="1">
    <citation type="journal article" date="2023" name="Microb. Genom.">
        <title>Mesoterricola silvestris gen. nov., sp. nov., Mesoterricola sediminis sp. nov., Geothrix oryzae sp. nov., Geothrix edaphica sp. nov., Geothrix rubra sp. nov., and Geothrix limicola sp. nov., six novel members of Acidobacteriota isolated from soils.</title>
        <authorList>
            <person name="Weisberg A.J."/>
            <person name="Pearce E."/>
            <person name="Kramer C.G."/>
            <person name="Chang J.H."/>
            <person name="Clarke C.R."/>
        </authorList>
    </citation>
    <scope>NUCLEOTIDE SEQUENCE</scope>
    <source>
        <strain evidence="2 3">NB05-1H</strain>
        <strain evidence="1">NRRL_B-16521</strain>
    </source>
</reference>
<accession>A0AAP6BLA2</accession>
<dbReference type="Proteomes" id="UP001272987">
    <property type="component" value="Unassembled WGS sequence"/>
</dbReference>
<gene>
    <name evidence="1" type="ORF">PV399_45145</name>
    <name evidence="2" type="ORF">PV666_49550</name>
</gene>
<dbReference type="EMBL" id="JARAWC010000070">
    <property type="protein sequence ID" value="MDX2966837.1"/>
    <property type="molecule type" value="Genomic_DNA"/>
</dbReference>
<evidence type="ECO:0000313" key="2">
    <source>
        <dbReference type="EMBL" id="MDX3025855.1"/>
    </source>
</evidence>
<proteinExistence type="predicted"/>
<sequence length="262" mass="26454">MSEPSRQSRILLVGPSVEVVRAAGAAGFRVWSLCDAGRCPPGGQLADLSERLMVVDFRDEAALEEAVGVAEKAGLCVNPAGAVRLLGDVAAVRRAGGVNGLARVGGSGGGELFRVDTLSVHGMHRVVGISVETPYGVLFPAPVGGGVAATLRSAVGSLLDLAGYQYGPAHTFVVLTPRGPVTTGCRTVVAEEVVAGLVRVAAGRDPVRDAFEVLAGRDVAPVRAGRYAVAVAVSGGWGQVVLGAESAEGALELAGRVGELAG</sequence>
<dbReference type="AlphaFoldDB" id="A0AAP6BLA2"/>
<name>A0AAP6BLA2_9ACTN</name>
<protein>
    <submittedName>
        <fullName evidence="1">Uncharacterized protein</fullName>
    </submittedName>
</protein>
<evidence type="ECO:0000313" key="3">
    <source>
        <dbReference type="Proteomes" id="UP001272987"/>
    </source>
</evidence>